<dbReference type="OrthoDB" id="2094727at2759"/>
<dbReference type="EMBL" id="MCOG01000154">
    <property type="protein sequence ID" value="ORY34494.1"/>
    <property type="molecule type" value="Genomic_DNA"/>
</dbReference>
<evidence type="ECO:0000259" key="2">
    <source>
        <dbReference type="Pfam" id="PF00248"/>
    </source>
</evidence>
<dbReference type="InterPro" id="IPR050523">
    <property type="entry name" value="AKR_Detox_Biosynth"/>
</dbReference>
<dbReference type="GO" id="GO:0016491">
    <property type="term" value="F:oxidoreductase activity"/>
    <property type="evidence" value="ECO:0007669"/>
    <property type="project" value="UniProtKB-KW"/>
</dbReference>
<dbReference type="Proteomes" id="UP000193920">
    <property type="component" value="Unassembled WGS sequence"/>
</dbReference>
<proteinExistence type="predicted"/>
<dbReference type="PANTHER" id="PTHR43364">
    <property type="entry name" value="NADH-SPECIFIC METHYLGLYOXAL REDUCTASE-RELATED"/>
    <property type="match status" value="1"/>
</dbReference>
<keyword evidence="4" id="KW-1185">Reference proteome</keyword>
<dbReference type="InterPro" id="IPR020471">
    <property type="entry name" value="AKR"/>
</dbReference>
<keyword evidence="1" id="KW-0560">Oxidoreductase</keyword>
<feature type="domain" description="NADP-dependent oxidoreductase" evidence="2">
    <location>
        <begin position="27"/>
        <end position="289"/>
    </location>
</feature>
<dbReference type="Pfam" id="PF00248">
    <property type="entry name" value="Aldo_ket_red"/>
    <property type="match status" value="1"/>
</dbReference>
<dbReference type="AlphaFoldDB" id="A0A1Y2BI75"/>
<dbReference type="InterPro" id="IPR036812">
    <property type="entry name" value="NAD(P)_OxRdtase_dom_sf"/>
</dbReference>
<protein>
    <submittedName>
        <fullName evidence="3">Putative aldo/keto reductase</fullName>
    </submittedName>
</protein>
<accession>A0A1Y2BI75</accession>
<dbReference type="STRING" id="1754190.A0A1Y2BI75"/>
<dbReference type="SUPFAM" id="SSF51430">
    <property type="entry name" value="NAD(P)-linked oxidoreductase"/>
    <property type="match status" value="1"/>
</dbReference>
<dbReference type="InterPro" id="IPR023210">
    <property type="entry name" value="NADP_OxRdtase_dom"/>
</dbReference>
<evidence type="ECO:0000256" key="1">
    <source>
        <dbReference type="ARBA" id="ARBA00023002"/>
    </source>
</evidence>
<dbReference type="PRINTS" id="PR00069">
    <property type="entry name" value="ALDKETRDTASE"/>
</dbReference>
<evidence type="ECO:0000313" key="3">
    <source>
        <dbReference type="EMBL" id="ORY34494.1"/>
    </source>
</evidence>
<reference evidence="3 4" key="1">
    <citation type="submission" date="2016-08" db="EMBL/GenBank/DDBJ databases">
        <title>A Parts List for Fungal Cellulosomes Revealed by Comparative Genomics.</title>
        <authorList>
            <consortium name="DOE Joint Genome Institute"/>
            <person name="Haitjema C.H."/>
            <person name="Gilmore S.P."/>
            <person name="Henske J.K."/>
            <person name="Solomon K.V."/>
            <person name="De Groot R."/>
            <person name="Kuo A."/>
            <person name="Mondo S.J."/>
            <person name="Salamov A.A."/>
            <person name="Labutti K."/>
            <person name="Zhao Z."/>
            <person name="Chiniquy J."/>
            <person name="Barry K."/>
            <person name="Brewer H.M."/>
            <person name="Purvine S.O."/>
            <person name="Wright A.T."/>
            <person name="Boxma B."/>
            <person name="Van Alen T."/>
            <person name="Hackstein J.H."/>
            <person name="Baker S.E."/>
            <person name="Grigoriev I.V."/>
            <person name="O'Malley M.A."/>
        </authorList>
    </citation>
    <scope>NUCLEOTIDE SEQUENCE [LARGE SCALE GENOMIC DNA]</scope>
    <source>
        <strain evidence="3 4">G1</strain>
    </source>
</reference>
<evidence type="ECO:0000313" key="4">
    <source>
        <dbReference type="Proteomes" id="UP000193920"/>
    </source>
</evidence>
<dbReference type="Gene3D" id="3.20.20.100">
    <property type="entry name" value="NADP-dependent oxidoreductase domain"/>
    <property type="match status" value="1"/>
</dbReference>
<gene>
    <name evidence="3" type="ORF">LY90DRAFT_422243</name>
</gene>
<name>A0A1Y2BI75_9FUNG</name>
<sequence length="311" mass="35475">MDILKPAAVIGANSWGSALYGKVLRGSSVSTETIKKAMDVAKEKKLLIFDLAQDYGLGKAQKMIGEFGTQDIYISSKFTPPTSYKQGQVRKSLEKDLAEFKRNYVDIYWLHLPNSIEENLNEMIELYKEGKIHHIGISNFNLEECKKSKDILDKANISLYGVQNHYSIISRDWEKKGVVNWCKENNVLFWAWAVLEEGILVDPKAKSSTSIMKLIFSRKKRRLHSLFEVMEKVSKNHNITIPQVAMAFCVTKGIVPICGCRKPYQVEQLFEASTIRLTDDEVKELETIADKLNVTILGADMFRFAVKNRKK</sequence>
<dbReference type="PANTHER" id="PTHR43364:SF4">
    <property type="entry name" value="NAD(P)-LINKED OXIDOREDUCTASE SUPERFAMILY PROTEIN"/>
    <property type="match status" value="1"/>
</dbReference>
<comment type="caution">
    <text evidence="3">The sequence shown here is derived from an EMBL/GenBank/DDBJ whole genome shotgun (WGS) entry which is preliminary data.</text>
</comment>
<organism evidence="3 4">
    <name type="scientific">Neocallimastix californiae</name>
    <dbReference type="NCBI Taxonomy" id="1754190"/>
    <lineage>
        <taxon>Eukaryota</taxon>
        <taxon>Fungi</taxon>
        <taxon>Fungi incertae sedis</taxon>
        <taxon>Chytridiomycota</taxon>
        <taxon>Chytridiomycota incertae sedis</taxon>
        <taxon>Neocallimastigomycetes</taxon>
        <taxon>Neocallimastigales</taxon>
        <taxon>Neocallimastigaceae</taxon>
        <taxon>Neocallimastix</taxon>
    </lineage>
</organism>